<proteinExistence type="predicted"/>
<evidence type="ECO:0000313" key="3">
    <source>
        <dbReference type="Proteomes" id="UP000250235"/>
    </source>
</evidence>
<evidence type="ECO:0000256" key="1">
    <source>
        <dbReference type="SAM" id="MobiDB-lite"/>
    </source>
</evidence>
<feature type="region of interest" description="Disordered" evidence="1">
    <location>
        <begin position="124"/>
        <end position="146"/>
    </location>
</feature>
<name>A0A2Z7A530_9LAMI</name>
<feature type="compositionally biased region" description="Polar residues" evidence="1">
    <location>
        <begin position="101"/>
        <end position="113"/>
    </location>
</feature>
<dbReference type="EMBL" id="KV018672">
    <property type="protein sequence ID" value="KZV16698.1"/>
    <property type="molecule type" value="Genomic_DNA"/>
</dbReference>
<dbReference type="AlphaFoldDB" id="A0A2Z7A530"/>
<keyword evidence="3" id="KW-1185">Reference proteome</keyword>
<organism evidence="2 3">
    <name type="scientific">Dorcoceras hygrometricum</name>
    <dbReference type="NCBI Taxonomy" id="472368"/>
    <lineage>
        <taxon>Eukaryota</taxon>
        <taxon>Viridiplantae</taxon>
        <taxon>Streptophyta</taxon>
        <taxon>Embryophyta</taxon>
        <taxon>Tracheophyta</taxon>
        <taxon>Spermatophyta</taxon>
        <taxon>Magnoliopsida</taxon>
        <taxon>eudicotyledons</taxon>
        <taxon>Gunneridae</taxon>
        <taxon>Pentapetalae</taxon>
        <taxon>asterids</taxon>
        <taxon>lamiids</taxon>
        <taxon>Lamiales</taxon>
        <taxon>Gesneriaceae</taxon>
        <taxon>Didymocarpoideae</taxon>
        <taxon>Trichosporeae</taxon>
        <taxon>Loxocarpinae</taxon>
        <taxon>Dorcoceras</taxon>
    </lineage>
</organism>
<accession>A0A2Z7A530</accession>
<protein>
    <submittedName>
        <fullName evidence="2">Uncharacterized protein</fullName>
    </submittedName>
</protein>
<evidence type="ECO:0000313" key="2">
    <source>
        <dbReference type="EMBL" id="KZV16698.1"/>
    </source>
</evidence>
<feature type="region of interest" description="Disordered" evidence="1">
    <location>
        <begin position="99"/>
        <end position="118"/>
    </location>
</feature>
<gene>
    <name evidence="2" type="ORF">F511_28486</name>
</gene>
<sequence length="158" mass="16974">MQGRPRNHWGSKNVATTGDMMLAETLNSWRYLAHSSNSMAGGTYNSGHGTCESVVAIHSSQHAVPEVKIDHPLVPKIMRAWYLSTRLIAANHPTTGRIGARSTTGYETPSSACTRRPDEIGADGFSSSSWSEQIPATRSGGGGGLFREEGAATFRVRV</sequence>
<dbReference type="Proteomes" id="UP000250235">
    <property type="component" value="Unassembled WGS sequence"/>
</dbReference>
<reference evidence="2 3" key="1">
    <citation type="journal article" date="2015" name="Proc. Natl. Acad. Sci. U.S.A.">
        <title>The resurrection genome of Boea hygrometrica: A blueprint for survival of dehydration.</title>
        <authorList>
            <person name="Xiao L."/>
            <person name="Yang G."/>
            <person name="Zhang L."/>
            <person name="Yang X."/>
            <person name="Zhao S."/>
            <person name="Ji Z."/>
            <person name="Zhou Q."/>
            <person name="Hu M."/>
            <person name="Wang Y."/>
            <person name="Chen M."/>
            <person name="Xu Y."/>
            <person name="Jin H."/>
            <person name="Xiao X."/>
            <person name="Hu G."/>
            <person name="Bao F."/>
            <person name="Hu Y."/>
            <person name="Wan P."/>
            <person name="Li L."/>
            <person name="Deng X."/>
            <person name="Kuang T."/>
            <person name="Xiang C."/>
            <person name="Zhu J.K."/>
            <person name="Oliver M.J."/>
            <person name="He Y."/>
        </authorList>
    </citation>
    <scope>NUCLEOTIDE SEQUENCE [LARGE SCALE GENOMIC DNA]</scope>
    <source>
        <strain evidence="3">cv. XS01</strain>
    </source>
</reference>
<feature type="compositionally biased region" description="Polar residues" evidence="1">
    <location>
        <begin position="125"/>
        <end position="136"/>
    </location>
</feature>